<dbReference type="Pfam" id="PF05380">
    <property type="entry name" value="Peptidase_A17"/>
    <property type="match status" value="1"/>
</dbReference>
<evidence type="ECO:0000313" key="4">
    <source>
        <dbReference type="Proteomes" id="UP000036403"/>
    </source>
</evidence>
<evidence type="ECO:0000256" key="1">
    <source>
        <dbReference type="SAM" id="SignalP"/>
    </source>
</evidence>
<dbReference type="STRING" id="67767.A0A0J7JXB9"/>
<keyword evidence="1" id="KW-0732">Signal</keyword>
<comment type="caution">
    <text evidence="3">The sequence shown here is derived from an EMBL/GenBank/DDBJ whole genome shotgun (WGS) entry which is preliminary data.</text>
</comment>
<dbReference type="Pfam" id="PF17921">
    <property type="entry name" value="Integrase_H2C2"/>
    <property type="match status" value="1"/>
</dbReference>
<feature type="non-terminal residue" evidence="3">
    <location>
        <position position="509"/>
    </location>
</feature>
<feature type="signal peptide" evidence="1">
    <location>
        <begin position="1"/>
        <end position="27"/>
    </location>
</feature>
<dbReference type="OrthoDB" id="7553283at2759"/>
<accession>A0A0J7JXB9</accession>
<sequence length="509" mass="56958">PVKQVSLPRLELCAAALLSALVSHTQSIIELPVTSVHLWSDSTVTLSWIQGHPSRWKTYVANRVAEIQRCTPEARWHHTPGEDNPADCASRGLSPKELVDHELWWKGPPWLTTTSGPWPAGPALTVEAELPEQRTSHVASRPHPEEPALLTRYSSLHRLLRISAWCKRWLRPRQARGCTLAVEELQDAEETWIRISQACGYPEELAALSNNRELPRRSSLLKLSPFVDGNGILRVGGRLRNASLSYDEKHPAILPSESYLTRLIIEASHRRTLHGGAQSTLGLIRQRHWIPRGRTRVKEVIHRCVTCLRWRAATTQPLMGSLPRARVTPSRPFQHTGVDYAGPILLRTTKGRGHRSSKAFIAVFVCMSTKAVHLDVASDYTADAFLAALRRFIARRGLCEVIHSDCGTNFVGADRQLRTLFAASSTEGRRVAEELARDRIRWRFNPPAAPHFGGLWEAAVKALKRHLRRVIGDATLTFEEMSTLLAQVEACLNSRPLEALSEDPDDISA</sequence>
<organism evidence="3 4">
    <name type="scientific">Lasius niger</name>
    <name type="common">Black garden ant</name>
    <dbReference type="NCBI Taxonomy" id="67767"/>
    <lineage>
        <taxon>Eukaryota</taxon>
        <taxon>Metazoa</taxon>
        <taxon>Ecdysozoa</taxon>
        <taxon>Arthropoda</taxon>
        <taxon>Hexapoda</taxon>
        <taxon>Insecta</taxon>
        <taxon>Pterygota</taxon>
        <taxon>Neoptera</taxon>
        <taxon>Endopterygota</taxon>
        <taxon>Hymenoptera</taxon>
        <taxon>Apocrita</taxon>
        <taxon>Aculeata</taxon>
        <taxon>Formicoidea</taxon>
        <taxon>Formicidae</taxon>
        <taxon>Formicinae</taxon>
        <taxon>Lasius</taxon>
        <taxon>Lasius</taxon>
    </lineage>
</organism>
<protein>
    <recommendedName>
        <fullName evidence="2">Integrase catalytic domain-containing protein</fullName>
    </recommendedName>
</protein>
<gene>
    <name evidence="3" type="ORF">RF55_21685</name>
</gene>
<dbReference type="EMBL" id="LBMM01022704">
    <property type="protein sequence ID" value="KMQ82843.1"/>
    <property type="molecule type" value="Genomic_DNA"/>
</dbReference>
<dbReference type="PaxDb" id="67767-A0A0J7JXB9"/>
<dbReference type="Gene3D" id="1.10.340.70">
    <property type="match status" value="1"/>
</dbReference>
<dbReference type="GO" id="GO:0015074">
    <property type="term" value="P:DNA integration"/>
    <property type="evidence" value="ECO:0007669"/>
    <property type="project" value="InterPro"/>
</dbReference>
<dbReference type="GO" id="GO:0003676">
    <property type="term" value="F:nucleic acid binding"/>
    <property type="evidence" value="ECO:0007669"/>
    <property type="project" value="InterPro"/>
</dbReference>
<dbReference type="InterPro" id="IPR012337">
    <property type="entry name" value="RNaseH-like_sf"/>
</dbReference>
<dbReference type="Gene3D" id="3.30.420.10">
    <property type="entry name" value="Ribonuclease H-like superfamily/Ribonuclease H"/>
    <property type="match status" value="1"/>
</dbReference>
<keyword evidence="4" id="KW-1185">Reference proteome</keyword>
<dbReference type="PROSITE" id="PS50994">
    <property type="entry name" value="INTEGRASE"/>
    <property type="match status" value="1"/>
</dbReference>
<dbReference type="InterPro" id="IPR041588">
    <property type="entry name" value="Integrase_H2C2"/>
</dbReference>
<dbReference type="PANTHER" id="PTHR47331">
    <property type="entry name" value="PHD-TYPE DOMAIN-CONTAINING PROTEIN"/>
    <property type="match status" value="1"/>
</dbReference>
<name>A0A0J7JXB9_LASNI</name>
<dbReference type="Proteomes" id="UP000036403">
    <property type="component" value="Unassembled WGS sequence"/>
</dbReference>
<dbReference type="InterPro" id="IPR008042">
    <property type="entry name" value="Retrotrans_Pao"/>
</dbReference>
<dbReference type="SUPFAM" id="SSF53098">
    <property type="entry name" value="Ribonuclease H-like"/>
    <property type="match status" value="1"/>
</dbReference>
<evidence type="ECO:0000259" key="2">
    <source>
        <dbReference type="PROSITE" id="PS50994"/>
    </source>
</evidence>
<dbReference type="AlphaFoldDB" id="A0A0J7JXB9"/>
<dbReference type="InterPro" id="IPR036397">
    <property type="entry name" value="RNaseH_sf"/>
</dbReference>
<dbReference type="PANTHER" id="PTHR47331:SF1">
    <property type="entry name" value="GAG-LIKE PROTEIN"/>
    <property type="match status" value="1"/>
</dbReference>
<evidence type="ECO:0000313" key="3">
    <source>
        <dbReference type="EMBL" id="KMQ82843.1"/>
    </source>
</evidence>
<dbReference type="InterPro" id="IPR001584">
    <property type="entry name" value="Integrase_cat-core"/>
</dbReference>
<feature type="chain" id="PRO_5005289820" description="Integrase catalytic domain-containing protein" evidence="1">
    <location>
        <begin position="28"/>
        <end position="509"/>
    </location>
</feature>
<reference evidence="3 4" key="1">
    <citation type="submission" date="2015-04" db="EMBL/GenBank/DDBJ databases">
        <title>Lasius niger genome sequencing.</title>
        <authorList>
            <person name="Konorov E.A."/>
            <person name="Nikitin M.A."/>
            <person name="Kirill M.V."/>
            <person name="Chang P."/>
        </authorList>
    </citation>
    <scope>NUCLEOTIDE SEQUENCE [LARGE SCALE GENOMIC DNA]</scope>
    <source>
        <tissue evidence="3">Whole</tissue>
    </source>
</reference>
<feature type="domain" description="Integrase catalytic" evidence="2">
    <location>
        <begin position="328"/>
        <end position="509"/>
    </location>
</feature>
<feature type="non-terminal residue" evidence="3">
    <location>
        <position position="1"/>
    </location>
</feature>
<proteinExistence type="predicted"/>